<keyword evidence="10" id="KW-1185">Reference proteome</keyword>
<dbReference type="InterPro" id="IPR011989">
    <property type="entry name" value="ARM-like"/>
</dbReference>
<name>A0AAV8WX75_9CUCU</name>
<feature type="compositionally biased region" description="Polar residues" evidence="7">
    <location>
        <begin position="303"/>
        <end position="337"/>
    </location>
</feature>
<dbReference type="GO" id="GO:1990414">
    <property type="term" value="P:replication-born double-strand break repair via sister chromatid exchange"/>
    <property type="evidence" value="ECO:0007669"/>
    <property type="project" value="TreeGrafter"/>
</dbReference>
<feature type="compositionally biased region" description="Basic and acidic residues" evidence="7">
    <location>
        <begin position="2090"/>
        <end position="2108"/>
    </location>
</feature>
<dbReference type="CDD" id="cd23958">
    <property type="entry name" value="SCC2"/>
    <property type="match status" value="1"/>
</dbReference>
<feature type="compositionally biased region" description="Basic and acidic residues" evidence="7">
    <location>
        <begin position="1053"/>
        <end position="1064"/>
    </location>
</feature>
<dbReference type="InterPro" id="IPR026003">
    <property type="entry name" value="Cohesin_HEAT"/>
</dbReference>
<feature type="compositionally biased region" description="Polar residues" evidence="7">
    <location>
        <begin position="228"/>
        <end position="242"/>
    </location>
</feature>
<feature type="compositionally biased region" description="Polar residues" evidence="7">
    <location>
        <begin position="430"/>
        <end position="446"/>
    </location>
</feature>
<dbReference type="SUPFAM" id="SSF48371">
    <property type="entry name" value="ARM repeat"/>
    <property type="match status" value="1"/>
</dbReference>
<dbReference type="GO" id="GO:0003682">
    <property type="term" value="F:chromatin binding"/>
    <property type="evidence" value="ECO:0007669"/>
    <property type="project" value="TreeGrafter"/>
</dbReference>
<evidence type="ECO:0000256" key="5">
    <source>
        <dbReference type="ARBA" id="ARBA00023306"/>
    </source>
</evidence>
<dbReference type="InterPro" id="IPR024986">
    <property type="entry name" value="Nipped-B_C"/>
</dbReference>
<organism evidence="9 10">
    <name type="scientific">Rhamnusium bicolor</name>
    <dbReference type="NCBI Taxonomy" id="1586634"/>
    <lineage>
        <taxon>Eukaryota</taxon>
        <taxon>Metazoa</taxon>
        <taxon>Ecdysozoa</taxon>
        <taxon>Arthropoda</taxon>
        <taxon>Hexapoda</taxon>
        <taxon>Insecta</taxon>
        <taxon>Pterygota</taxon>
        <taxon>Neoptera</taxon>
        <taxon>Endopterygota</taxon>
        <taxon>Coleoptera</taxon>
        <taxon>Polyphaga</taxon>
        <taxon>Cucujiformia</taxon>
        <taxon>Chrysomeloidea</taxon>
        <taxon>Cerambycidae</taxon>
        <taxon>Lepturinae</taxon>
        <taxon>Rhagiini</taxon>
        <taxon>Rhamnusium</taxon>
    </lineage>
</organism>
<dbReference type="GO" id="GO:0010468">
    <property type="term" value="P:regulation of gene expression"/>
    <property type="evidence" value="ECO:0007669"/>
    <property type="project" value="InterPro"/>
</dbReference>
<feature type="domain" description="Sister chromatid cohesion C-terminal" evidence="8">
    <location>
        <begin position="1689"/>
        <end position="1870"/>
    </location>
</feature>
<feature type="compositionally biased region" description="Basic and acidic residues" evidence="7">
    <location>
        <begin position="1150"/>
        <end position="1166"/>
    </location>
</feature>
<keyword evidence="3 6" id="KW-0677">Repeat</keyword>
<sequence length="2126" mass="242058">MAYKLKGFFFFLVLPEMPLPTPSPQTLSNKSLLFHPRVAEEAQNLLGVRDEVLVPQLVSSLEKTSAEHIEVKDNYAGADSRFEQQESMPELLRALLEANPYVFSGNKPSVHTSQNVLQQTQMVLLQSQQAQLQNQQLQQQQHIVHQHQLEQQQQQQQQQLWNHTGQPTIQVMKGKELDKKNIQQASSVRLPNQQISNLHMPGQQAINPQIPSQQSSSVQPPSQQAPNLQTSGQQSTHLSASSQQTTHIQTPTQQLISAQTTTRQAINQQTSSQQPQTVAPTVIQGPNEQKSIVKPSQNEEQKPQPIQTSTQPSINCNNSHVSENQPVQPAPSGTSELRQLRRNPTRCTADTTPNDSSALKDALASKNVSTPKDALASKDAPISKDAPASKDIRGTALAKTDPKPTVTEIQTSESAANIRSTRSKLKPEETQQASLDNVAETKSNTEVGEVNAEATSKSDDVVEPKVEIEEQEHSSQHSDIKQPIIKLDRLSEEDQILMQKSLREFIETKPKLAKNLGIALTKNNKVKDENYKEESESEEEETSTRRRREKRKNTESDDEYQPDTFSALVSSNKRRKLTKEEKPDPIVVKPKLRRVEKKFVPVLEKLSQEELMETNTYHRFNKSIELVLKSAEDIDVSEIAEDGMIQEEYLLSRTIMQELCTEAAKLKILGAMEMIPTEKLTRLLNILELNIRGGDRVSPITDEDNESIRQLWLETAMERVMGAADACLVCMYIMTSRNMSKRVYLEEVIDRVVLYIKYQLHNTIFPSFDSTYRLDNKKKDGRRKKNTQVSEKGILVLYTKISELVNLLAELLNIQILTDTSVLHASSMGVSPFFAENVSELQLACLKLVTTIFTKYETHRRLLLDDILASIARLPSTKRSLRTYRLNSEEHIQMLTALVLQLIQCVVSLPNNFAHNDSKDKNQSGEKVPNVDKDVFICNKYEKATSTAGTFLTVFLNKCGSKSEDIDYRPLFENFVQDLLSTVNKPEWPATELLLCLLGKMLVTNFSNKGTDMSLRVASLDYLGVVAARLRRDSVLSRCKLNTIDQMIKDIKQEEMKDNEEPSTKVKKKSSNINSDEERTQFLQRVLLDFLAVNAQNDEAYKYARHFYISQWYKDAVTEKTQIASGDKKNNTRDNHRTKRYEESDESDTEKEKEKDKKESADQENAEKFRLIEEKKRFLINKIKPFQETISSGNRVQIFQTYIDYNSAELIAQFLASKRYFSQSFDQYLKAILIVLKETSIAIRTKAMKCLTMIVEADPSVLGRHDMQMGVNHSFLDHSTSVREAAVDLVGKFVLSRPELINKYYEMLSARILDTGVSVRKRVIKILKDICIECPEFPKIPEICVKMIRRVNDEEGIRKLVMEVFQNMWFTPTKDTSLLRKVMHITDVVASSKEIGLEWFEQLLLSLFKPKEDKDDSTKIATEPPKALLLACRQIVDCLIENVLSLEESTESSGSSQRLVACLTTLHLFAKIRPQLLVKHASTLQPYLGLKCQSSGDIQIISSLEEDAMKLVLQHDRPIVSSCLSCLGSIINKVTHNYQLIRDCFKKYYEYLIRYKTWVEMDYTKCLVDIKYRALFRRALFIVGLLLRHFDFKDPDVIGDLPADTKDQVYQTMTFFLQRDDIDIQANTLKRLDLTSEDAPLRMKVEVLINIENYLVEEENRMIQQDLEWSKRSKEENLKEMGDVSSGMASTVIQLYLKEIMQSYLHHNLQVRQPALRVIQLVLQQGLVHPVQIVPYLICMSTDCEKLVSHSADKQLLDIEKKYPGFIHTKSSLGIRLSYQLQKILQGDVIVRGSRVKEQGEYPSALNGYLYSILRSSRQQRRALILNILKQFDEQARTTLSYMLYLSDNMAYFPYQVQDEPLFIVHHIDIMISVSGTNLLQSFREGLIMTDGQNKILDSENGETINAVSALDEDDDDEEILTSRVPEDASQLQACITAAQGCLLLLMLKQHIKDVYGLSDGKIQQYSPSEPAKVYEKAIARRSNALFNPKATLQKLKEGSSPEYLDEEGRRDLIRQYLDFKQLMLQLDPEDLDEDENAPKVLTALAAVNANPQTNQTGAASSILTEADQVVLDNYKDSPPKVPKLVISNRRFDSDTKRTPRSQRSPEKAKKHRHKKEAKKVCELVG</sequence>
<feature type="compositionally biased region" description="Basic and acidic residues" evidence="7">
    <location>
        <begin position="1126"/>
        <end position="1135"/>
    </location>
</feature>
<dbReference type="Gene3D" id="1.25.10.10">
    <property type="entry name" value="Leucine-rich Repeat Variant"/>
    <property type="match status" value="1"/>
</dbReference>
<keyword evidence="4 6" id="KW-0539">Nucleus</keyword>
<evidence type="ECO:0000313" key="10">
    <source>
        <dbReference type="Proteomes" id="UP001162156"/>
    </source>
</evidence>
<gene>
    <name evidence="9" type="ORF">NQ314_016297</name>
</gene>
<feature type="region of interest" description="Disordered" evidence="7">
    <location>
        <begin position="2074"/>
        <end position="2126"/>
    </location>
</feature>
<dbReference type="GO" id="GO:0140588">
    <property type="term" value="P:chromatin looping"/>
    <property type="evidence" value="ECO:0007669"/>
    <property type="project" value="InterPro"/>
</dbReference>
<feature type="compositionally biased region" description="Basic residues" evidence="7">
    <location>
        <begin position="2109"/>
        <end position="2118"/>
    </location>
</feature>
<evidence type="ECO:0000256" key="2">
    <source>
        <dbReference type="ARBA" id="ARBA00009252"/>
    </source>
</evidence>
<dbReference type="PANTHER" id="PTHR21704:SF18">
    <property type="entry name" value="NIPPED-B-LIKE PROTEIN"/>
    <property type="match status" value="1"/>
</dbReference>
<dbReference type="Pfam" id="PF12765">
    <property type="entry name" value="Cohesin_HEAT"/>
    <property type="match status" value="1"/>
</dbReference>
<dbReference type="Proteomes" id="UP001162156">
    <property type="component" value="Unassembled WGS sequence"/>
</dbReference>
<dbReference type="Pfam" id="PF12830">
    <property type="entry name" value="Nipped-B_C"/>
    <property type="match status" value="1"/>
</dbReference>
<evidence type="ECO:0000256" key="7">
    <source>
        <dbReference type="SAM" id="MobiDB-lite"/>
    </source>
</evidence>
<comment type="caution">
    <text evidence="9">The sequence shown here is derived from an EMBL/GenBank/DDBJ whole genome shotgun (WGS) entry which is preliminary data.</text>
</comment>
<feature type="region of interest" description="Disordered" evidence="7">
    <location>
        <begin position="528"/>
        <end position="582"/>
    </location>
</feature>
<dbReference type="GO" id="GO:0090694">
    <property type="term" value="C:Scc2-Scc4 cohesin loading complex"/>
    <property type="evidence" value="ECO:0007669"/>
    <property type="project" value="TreeGrafter"/>
</dbReference>
<evidence type="ECO:0000256" key="1">
    <source>
        <dbReference type="ARBA" id="ARBA00004123"/>
    </source>
</evidence>
<dbReference type="GO" id="GO:0061775">
    <property type="term" value="F:cohesin loader activity"/>
    <property type="evidence" value="ECO:0007669"/>
    <property type="project" value="InterPro"/>
</dbReference>
<protein>
    <recommendedName>
        <fullName evidence="6">Nipped-B protein</fullName>
    </recommendedName>
</protein>
<keyword evidence="5 6" id="KW-0131">Cell cycle</keyword>
<dbReference type="InterPro" id="IPR033031">
    <property type="entry name" value="Scc2/Nipped-B"/>
</dbReference>
<feature type="region of interest" description="Disordered" evidence="7">
    <location>
        <begin position="365"/>
        <end position="481"/>
    </location>
</feature>
<feature type="compositionally biased region" description="Low complexity" evidence="7">
    <location>
        <begin position="243"/>
        <end position="254"/>
    </location>
</feature>
<evidence type="ECO:0000256" key="4">
    <source>
        <dbReference type="ARBA" id="ARBA00023242"/>
    </source>
</evidence>
<comment type="subcellular location">
    <subcellularLocation>
        <location evidence="1 6">Nucleus</location>
    </subcellularLocation>
</comment>
<proteinExistence type="inferred from homology"/>
<dbReference type="GO" id="GO:0034087">
    <property type="term" value="P:establishment of mitotic sister chromatid cohesion"/>
    <property type="evidence" value="ECO:0007669"/>
    <property type="project" value="TreeGrafter"/>
</dbReference>
<dbReference type="GO" id="GO:0071169">
    <property type="term" value="P:establishment of protein localization to chromatin"/>
    <property type="evidence" value="ECO:0007669"/>
    <property type="project" value="TreeGrafter"/>
</dbReference>
<feature type="compositionally biased region" description="Polar residues" evidence="7">
    <location>
        <begin position="407"/>
        <end position="420"/>
    </location>
</feature>
<feature type="compositionally biased region" description="Low complexity" evidence="7">
    <location>
        <begin position="203"/>
        <end position="227"/>
    </location>
</feature>
<evidence type="ECO:0000313" key="9">
    <source>
        <dbReference type="EMBL" id="KAJ8930877.1"/>
    </source>
</evidence>
<dbReference type="PANTHER" id="PTHR21704">
    <property type="entry name" value="NIPPED-B-LIKE PROTEIN DELANGIN SCC2-RELATED"/>
    <property type="match status" value="1"/>
</dbReference>
<comment type="similarity">
    <text evidence="2 6">Belongs to the SCC2/Nipped-B family.</text>
</comment>
<feature type="region of interest" description="Disordered" evidence="7">
    <location>
        <begin position="203"/>
        <end position="339"/>
    </location>
</feature>
<dbReference type="InterPro" id="IPR016024">
    <property type="entry name" value="ARM-type_fold"/>
</dbReference>
<feature type="region of interest" description="Disordered" evidence="7">
    <location>
        <begin position="1124"/>
        <end position="1166"/>
    </location>
</feature>
<dbReference type="EMBL" id="JANEYF010004530">
    <property type="protein sequence ID" value="KAJ8930877.1"/>
    <property type="molecule type" value="Genomic_DNA"/>
</dbReference>
<feature type="region of interest" description="Disordered" evidence="7">
    <location>
        <begin position="1053"/>
        <end position="1074"/>
    </location>
</feature>
<evidence type="ECO:0000259" key="8">
    <source>
        <dbReference type="Pfam" id="PF12830"/>
    </source>
</evidence>
<accession>A0AAV8WX75</accession>
<feature type="compositionally biased region" description="Basic and acidic residues" evidence="7">
    <location>
        <begin position="456"/>
        <end position="481"/>
    </location>
</feature>
<evidence type="ECO:0000256" key="6">
    <source>
        <dbReference type="RuleBase" id="RU364107"/>
    </source>
</evidence>
<reference evidence="9" key="1">
    <citation type="journal article" date="2023" name="Insect Mol. Biol.">
        <title>Genome sequencing provides insights into the evolution of gene families encoding plant cell wall-degrading enzymes in longhorned beetles.</title>
        <authorList>
            <person name="Shin N.R."/>
            <person name="Okamura Y."/>
            <person name="Kirsch R."/>
            <person name="Pauchet Y."/>
        </authorList>
    </citation>
    <scope>NUCLEOTIDE SEQUENCE</scope>
    <source>
        <strain evidence="9">RBIC_L_NR</strain>
    </source>
</reference>
<feature type="compositionally biased region" description="Polar residues" evidence="7">
    <location>
        <begin position="255"/>
        <end position="296"/>
    </location>
</feature>
<evidence type="ECO:0000256" key="3">
    <source>
        <dbReference type="ARBA" id="ARBA00022737"/>
    </source>
</evidence>